<dbReference type="Gene3D" id="3.30.870.10">
    <property type="entry name" value="Endonuclease Chain A"/>
    <property type="match status" value="3"/>
</dbReference>
<comment type="similarity">
    <text evidence="5">Belongs to the phospholipase D family.</text>
</comment>
<keyword evidence="1" id="KW-0677">Repeat</keyword>
<evidence type="ECO:0000313" key="10">
    <source>
        <dbReference type="Proteomes" id="UP001480595"/>
    </source>
</evidence>
<dbReference type="CDD" id="cd09141">
    <property type="entry name" value="PLDc_vPLD1_2_yPLD_like_2"/>
    <property type="match status" value="1"/>
</dbReference>
<dbReference type="EC" id="3.1.4.4" evidence="5"/>
<keyword evidence="2 5" id="KW-0378">Hydrolase</keyword>
<evidence type="ECO:0000256" key="7">
    <source>
        <dbReference type="SAM" id="MobiDB-lite"/>
    </source>
</evidence>
<feature type="compositionally biased region" description="Basic and acidic residues" evidence="7">
    <location>
        <begin position="19"/>
        <end position="41"/>
    </location>
</feature>
<dbReference type="PANTHER" id="PTHR18896">
    <property type="entry name" value="PHOSPHOLIPASE D"/>
    <property type="match status" value="1"/>
</dbReference>
<evidence type="ECO:0000256" key="2">
    <source>
        <dbReference type="ARBA" id="ARBA00022801"/>
    </source>
</evidence>
<dbReference type="SMART" id="SM00155">
    <property type="entry name" value="PLDc"/>
    <property type="match status" value="2"/>
</dbReference>
<accession>A0ABR1X5R8</accession>
<gene>
    <name evidence="9" type="ORF">PG994_000209</name>
</gene>
<evidence type="ECO:0000256" key="5">
    <source>
        <dbReference type="PIRNR" id="PIRNR009376"/>
    </source>
</evidence>
<keyword evidence="4" id="KW-0443">Lipid metabolism</keyword>
<keyword evidence="6" id="KW-0175">Coiled coil</keyword>
<dbReference type="InterPro" id="IPR015679">
    <property type="entry name" value="PLipase_D_fam"/>
</dbReference>
<organism evidence="9 10">
    <name type="scientific">Apiospora phragmitis</name>
    <dbReference type="NCBI Taxonomy" id="2905665"/>
    <lineage>
        <taxon>Eukaryota</taxon>
        <taxon>Fungi</taxon>
        <taxon>Dikarya</taxon>
        <taxon>Ascomycota</taxon>
        <taxon>Pezizomycotina</taxon>
        <taxon>Sordariomycetes</taxon>
        <taxon>Xylariomycetidae</taxon>
        <taxon>Amphisphaeriales</taxon>
        <taxon>Apiosporaceae</taxon>
        <taxon>Apiospora</taxon>
    </lineage>
</organism>
<evidence type="ECO:0000256" key="4">
    <source>
        <dbReference type="ARBA" id="ARBA00023098"/>
    </source>
</evidence>
<evidence type="ECO:0000256" key="6">
    <source>
        <dbReference type="SAM" id="Coils"/>
    </source>
</evidence>
<reference evidence="9 10" key="1">
    <citation type="submission" date="2023-01" db="EMBL/GenBank/DDBJ databases">
        <title>Analysis of 21 Apiospora genomes using comparative genomics revels a genus with tremendous synthesis potential of carbohydrate active enzymes and secondary metabolites.</title>
        <authorList>
            <person name="Sorensen T."/>
        </authorList>
    </citation>
    <scope>NUCLEOTIDE SEQUENCE [LARGE SCALE GENOMIC DNA]</scope>
    <source>
        <strain evidence="9 10">CBS 135458</strain>
    </source>
</reference>
<comment type="catalytic activity">
    <reaction evidence="5">
        <text>a 1,2-diacyl-sn-glycero-3-phosphocholine + H2O = a 1,2-diacyl-sn-glycero-3-phosphate + choline + H(+)</text>
        <dbReference type="Rhea" id="RHEA:14445"/>
        <dbReference type="ChEBI" id="CHEBI:15354"/>
        <dbReference type="ChEBI" id="CHEBI:15377"/>
        <dbReference type="ChEBI" id="CHEBI:15378"/>
        <dbReference type="ChEBI" id="CHEBI:57643"/>
        <dbReference type="ChEBI" id="CHEBI:58608"/>
        <dbReference type="EC" id="3.1.4.4"/>
    </reaction>
</comment>
<feature type="region of interest" description="Disordered" evidence="7">
    <location>
        <begin position="19"/>
        <end position="46"/>
    </location>
</feature>
<dbReference type="PANTHER" id="PTHR18896:SF186">
    <property type="entry name" value="PHOSPHOLIPASE D"/>
    <property type="match status" value="1"/>
</dbReference>
<keyword evidence="10" id="KW-1185">Reference proteome</keyword>
<evidence type="ECO:0000256" key="3">
    <source>
        <dbReference type="ARBA" id="ARBA00022963"/>
    </source>
</evidence>
<dbReference type="InterPro" id="IPR016555">
    <property type="entry name" value="PLipase_D_euk"/>
</dbReference>
<dbReference type="InterPro" id="IPR001736">
    <property type="entry name" value="PLipase_D/transphosphatidylase"/>
</dbReference>
<proteinExistence type="inferred from homology"/>
<name>A0ABR1X5R8_9PEZI</name>
<feature type="domain" description="PLD phosphodiesterase" evidence="8">
    <location>
        <begin position="640"/>
        <end position="667"/>
    </location>
</feature>
<dbReference type="EMBL" id="JAQQWL010000001">
    <property type="protein sequence ID" value="KAK8090704.1"/>
    <property type="molecule type" value="Genomic_DNA"/>
</dbReference>
<feature type="coiled-coil region" evidence="6">
    <location>
        <begin position="171"/>
        <end position="198"/>
    </location>
</feature>
<protein>
    <recommendedName>
        <fullName evidence="5">Phospholipase</fullName>
        <ecNumber evidence="5">3.1.4.4</ecNumber>
    </recommendedName>
</protein>
<evidence type="ECO:0000256" key="1">
    <source>
        <dbReference type="ARBA" id="ARBA00022737"/>
    </source>
</evidence>
<dbReference type="RefSeq" id="XP_066722250.1">
    <property type="nucleotide sequence ID" value="XM_066851618.1"/>
</dbReference>
<dbReference type="PROSITE" id="PS50035">
    <property type="entry name" value="PLD"/>
    <property type="match status" value="2"/>
</dbReference>
<feature type="domain" description="PLD phosphodiesterase" evidence="8">
    <location>
        <begin position="217"/>
        <end position="244"/>
    </location>
</feature>
<evidence type="ECO:0000313" key="9">
    <source>
        <dbReference type="EMBL" id="KAK8090704.1"/>
    </source>
</evidence>
<sequence length="874" mass="99290">MDRLLHKLEEKVEHKFDEVFHREGRHEEHPQEEQPHEEDGHFTQQIQQQDEVRQTHRFQSFAPPSSGGVKWFVDGASYFWAVSVALEQARESIYILDWWLSPELYLRRPPSRNEQYRLDHMLRAAAERGVKVNIIVYKEVTQALTLDSAHTRHHLEGMHPNIKVFRHPDHIPSVNDAKADLEAEIQGLAEKLNAAALSKISGDALQTLYGSAGDVVLYWAHHEKLCVIDRTIAFMGGLDMCFGRWDTNTHPIADAHPGNLDAIIWPGQDYNNARIYDFEGVNDWDHNKLDRTQSSRMGWSDISISLNGPIVNNLIDHFSDRWNFILEQKYNGKDPGKYEPVVSSTGGLVGPEDRGAPHPEGGFRHRLQHGISSYMGGPGGDGQREFGGQQGGGSSNLSIQLCRSCTEWSAGHPTEHSIANAYIEAIGNARHFVYMENQFFITATCDEQHPVDNKIGRAIVDRIARAHQAGEEFRVIVLMPAVPAFAGDLKSDGALGTRAIMEYQYKSINRGGYSIMEALQKQGVEDPRRYITFYNLRNYDRINTSSTMSRVENESGVSYEGARREHDDMVGAGAYPYGERSDAREGGYGGQYERYQEATNDAKDLTWDSIADCYMNAGPDLHNAAWDGDEESELNAFVSEELYIHSKVLIADDRLVICGSANLNDRSQLGTHDSEIAVVIEGGETVESAMNGQPYQASKFATTLRRQLWRKHLGLLPHQPHDRPNANWTPIDRDPQQYDFDSPADRLVHDPMSREFWDLWTGTARSNTEVFNKVFHPVPSDHVRNWEQYDDFFSRHFIVPGAEEDMSEEEKRGRVPYGHVVREKFPGGVREVKDWLNRIRGMLVEMPLEFLIELGDDMAKEGMSFNKFTETVYT</sequence>
<keyword evidence="3 5" id="KW-0442">Lipid degradation</keyword>
<dbReference type="CDD" id="cd09138">
    <property type="entry name" value="PLDc_vPLD1_2_yPLD_like_1"/>
    <property type="match status" value="1"/>
</dbReference>
<dbReference type="Pfam" id="PF00614">
    <property type="entry name" value="PLDc"/>
    <property type="match status" value="1"/>
</dbReference>
<evidence type="ECO:0000259" key="8">
    <source>
        <dbReference type="PROSITE" id="PS50035"/>
    </source>
</evidence>
<dbReference type="PIRSF" id="PIRSF009376">
    <property type="entry name" value="Phospholipase_D_euk"/>
    <property type="match status" value="1"/>
</dbReference>
<dbReference type="Proteomes" id="UP001480595">
    <property type="component" value="Unassembled WGS sequence"/>
</dbReference>
<dbReference type="SUPFAM" id="SSF56024">
    <property type="entry name" value="Phospholipase D/nuclease"/>
    <property type="match status" value="2"/>
</dbReference>
<dbReference type="GeneID" id="92084681"/>
<comment type="caution">
    <text evidence="9">The sequence shown here is derived from an EMBL/GenBank/DDBJ whole genome shotgun (WGS) entry which is preliminary data.</text>
</comment>